<dbReference type="Proteomes" id="UP000589373">
    <property type="component" value="Unassembled WGS sequence"/>
</dbReference>
<evidence type="ECO:0000256" key="5">
    <source>
        <dbReference type="SAM" id="MobiDB-lite"/>
    </source>
</evidence>
<keyword evidence="1" id="KW-0547">Nucleotide-binding</keyword>
<feature type="domain" description="Helicase ATP-binding" evidence="6">
    <location>
        <begin position="30"/>
        <end position="199"/>
    </location>
</feature>
<dbReference type="PANTHER" id="PTHR47963:SF7">
    <property type="entry name" value="ATP-DEPENDENT RNA HELICASE YFML-RELATED"/>
    <property type="match status" value="1"/>
</dbReference>
<dbReference type="Gene3D" id="3.40.50.300">
    <property type="entry name" value="P-loop containing nucleotide triphosphate hydrolases"/>
    <property type="match status" value="2"/>
</dbReference>
<dbReference type="GO" id="GO:0009409">
    <property type="term" value="P:response to cold"/>
    <property type="evidence" value="ECO:0007669"/>
    <property type="project" value="TreeGrafter"/>
</dbReference>
<proteinExistence type="predicted"/>
<dbReference type="GO" id="GO:0003724">
    <property type="term" value="F:RNA helicase activity"/>
    <property type="evidence" value="ECO:0007669"/>
    <property type="project" value="TreeGrafter"/>
</dbReference>
<evidence type="ECO:0000256" key="3">
    <source>
        <dbReference type="ARBA" id="ARBA00022806"/>
    </source>
</evidence>
<dbReference type="GO" id="GO:0005524">
    <property type="term" value="F:ATP binding"/>
    <property type="evidence" value="ECO:0007669"/>
    <property type="project" value="UniProtKB-KW"/>
</dbReference>
<evidence type="ECO:0000256" key="1">
    <source>
        <dbReference type="ARBA" id="ARBA00022741"/>
    </source>
</evidence>
<dbReference type="CDD" id="cd18787">
    <property type="entry name" value="SF2_C_DEAD"/>
    <property type="match status" value="1"/>
</dbReference>
<feature type="domain" description="Helicase C-terminal" evidence="7">
    <location>
        <begin position="225"/>
        <end position="375"/>
    </location>
</feature>
<dbReference type="GO" id="GO:0005829">
    <property type="term" value="C:cytosol"/>
    <property type="evidence" value="ECO:0007669"/>
    <property type="project" value="TreeGrafter"/>
</dbReference>
<dbReference type="InterPro" id="IPR011545">
    <property type="entry name" value="DEAD/DEAH_box_helicase_dom"/>
</dbReference>
<keyword evidence="2" id="KW-0378">Hydrolase</keyword>
<evidence type="ECO:0000259" key="7">
    <source>
        <dbReference type="PROSITE" id="PS51194"/>
    </source>
</evidence>
<dbReference type="GO" id="GO:0033592">
    <property type="term" value="F:RNA strand annealing activity"/>
    <property type="evidence" value="ECO:0007669"/>
    <property type="project" value="TreeGrafter"/>
</dbReference>
<dbReference type="EMBL" id="JAAZCD010000057">
    <property type="protein sequence ID" value="NLD31137.1"/>
    <property type="molecule type" value="Genomic_DNA"/>
</dbReference>
<organism evidence="8 9">
    <name type="scientific">Trichococcus flocculiformis</name>
    <dbReference type="NCBI Taxonomy" id="82803"/>
    <lineage>
        <taxon>Bacteria</taxon>
        <taxon>Bacillati</taxon>
        <taxon>Bacillota</taxon>
        <taxon>Bacilli</taxon>
        <taxon>Lactobacillales</taxon>
        <taxon>Carnobacteriaceae</taxon>
        <taxon>Trichococcus</taxon>
    </lineage>
</organism>
<dbReference type="InterPro" id="IPR014001">
    <property type="entry name" value="Helicase_ATP-bd"/>
</dbReference>
<reference evidence="8 9" key="1">
    <citation type="journal article" date="2020" name="Biotechnol. Biofuels">
        <title>New insights from the biogas microbiome by comprehensive genome-resolved metagenomics of nearly 1600 species originating from multiple anaerobic digesters.</title>
        <authorList>
            <person name="Campanaro S."/>
            <person name="Treu L."/>
            <person name="Rodriguez-R L.M."/>
            <person name="Kovalovszki A."/>
            <person name="Ziels R.M."/>
            <person name="Maus I."/>
            <person name="Zhu X."/>
            <person name="Kougias P.G."/>
            <person name="Basile A."/>
            <person name="Luo G."/>
            <person name="Schluter A."/>
            <person name="Konstantinidis K.T."/>
            <person name="Angelidaki I."/>
        </authorList>
    </citation>
    <scope>NUCLEOTIDE SEQUENCE [LARGE SCALE GENOMIC DNA]</scope>
    <source>
        <strain evidence="8">AS07pgkLD_105</strain>
    </source>
</reference>
<name>A0A847D3Z1_9LACT</name>
<dbReference type="SMART" id="SM00490">
    <property type="entry name" value="HELICc"/>
    <property type="match status" value="1"/>
</dbReference>
<comment type="caution">
    <text evidence="8">The sequence shown here is derived from an EMBL/GenBank/DDBJ whole genome shotgun (WGS) entry which is preliminary data.</text>
</comment>
<dbReference type="SUPFAM" id="SSF52540">
    <property type="entry name" value="P-loop containing nucleoside triphosphate hydrolases"/>
    <property type="match status" value="1"/>
</dbReference>
<dbReference type="InterPro" id="IPR001650">
    <property type="entry name" value="Helicase_C-like"/>
</dbReference>
<evidence type="ECO:0000259" key="6">
    <source>
        <dbReference type="PROSITE" id="PS51192"/>
    </source>
</evidence>
<dbReference type="GO" id="GO:0016787">
    <property type="term" value="F:hydrolase activity"/>
    <property type="evidence" value="ECO:0007669"/>
    <property type="project" value="UniProtKB-KW"/>
</dbReference>
<keyword evidence="3 8" id="KW-0347">Helicase</keyword>
<evidence type="ECO:0000313" key="9">
    <source>
        <dbReference type="Proteomes" id="UP000589373"/>
    </source>
</evidence>
<dbReference type="Pfam" id="PF00271">
    <property type="entry name" value="Helicase_C"/>
    <property type="match status" value="1"/>
</dbReference>
<dbReference type="CDD" id="cd00268">
    <property type="entry name" value="DEADc"/>
    <property type="match status" value="1"/>
</dbReference>
<feature type="compositionally biased region" description="Basic and acidic residues" evidence="5">
    <location>
        <begin position="403"/>
        <end position="414"/>
    </location>
</feature>
<dbReference type="InterPro" id="IPR050547">
    <property type="entry name" value="DEAD_box_RNA_helicases"/>
</dbReference>
<dbReference type="GO" id="GO:0005840">
    <property type="term" value="C:ribosome"/>
    <property type="evidence" value="ECO:0007669"/>
    <property type="project" value="TreeGrafter"/>
</dbReference>
<dbReference type="InterPro" id="IPR044742">
    <property type="entry name" value="DEAD/DEAH_RhlB"/>
</dbReference>
<accession>A0A847D3Z1</accession>
<dbReference type="PANTHER" id="PTHR47963">
    <property type="entry name" value="DEAD-BOX ATP-DEPENDENT RNA HELICASE 47, MITOCHONDRIAL"/>
    <property type="match status" value="1"/>
</dbReference>
<dbReference type="Pfam" id="PF00270">
    <property type="entry name" value="DEAD"/>
    <property type="match status" value="1"/>
</dbReference>
<dbReference type="InterPro" id="IPR027417">
    <property type="entry name" value="P-loop_NTPase"/>
</dbReference>
<gene>
    <name evidence="8" type="ORF">GX662_02610</name>
</gene>
<feature type="region of interest" description="Disordered" evidence="5">
    <location>
        <begin position="400"/>
        <end position="443"/>
    </location>
</feature>
<evidence type="ECO:0000256" key="4">
    <source>
        <dbReference type="ARBA" id="ARBA00022840"/>
    </source>
</evidence>
<keyword evidence="4" id="KW-0067">ATP-binding</keyword>
<sequence length="443" mass="50287">MMMEEMAMPFEKYWHEMSFQLPTPIQENVFKPLLQGKDVVGLSPTGTGKTLAYAIPLLQKTDANKELQLLVLVPSQELAHQVGHVLAEWGSLKDLSAQVIIGGANVGRQIDKLKEKPEIVVGTPGRLLELANQKKLKLHNIKTVILDEADYLMQEEHLSALRELIKKMPGSRQMGFFSATNSENLKDIQKWFNTEPLWFDTTKEGQFMDQTIHGFIEAPTRKRAEMLRRLGNLEEMQALVFVNATQELDYLAQKLQFEGINVRMLHSDYGKAQRKNAMDEFRKGNVTFLLTTDVSARGIDIQDLPYVIHYDLPLSKETYLHRSGRTGRMGKKGIVLSLVNDRNSRDIKRFAPHPEEVQEFFIYGGELVNELPSRESRDAIRDAQKPAVAKAAKIQKKAALVASKEEEAKKEAVAKKTKKKKIRSKDQKNKGARRKPTAKNLSE</sequence>
<evidence type="ECO:0000313" key="8">
    <source>
        <dbReference type="EMBL" id="NLD31137.1"/>
    </source>
</evidence>
<protein>
    <submittedName>
        <fullName evidence="8">DEAD/DEAH box helicase</fullName>
    </submittedName>
</protein>
<dbReference type="PROSITE" id="PS51192">
    <property type="entry name" value="HELICASE_ATP_BIND_1"/>
    <property type="match status" value="1"/>
</dbReference>
<dbReference type="AlphaFoldDB" id="A0A847D3Z1"/>
<dbReference type="SMART" id="SM00487">
    <property type="entry name" value="DEXDc"/>
    <property type="match status" value="1"/>
</dbReference>
<dbReference type="PROSITE" id="PS51194">
    <property type="entry name" value="HELICASE_CTER"/>
    <property type="match status" value="1"/>
</dbReference>
<evidence type="ECO:0000256" key="2">
    <source>
        <dbReference type="ARBA" id="ARBA00022801"/>
    </source>
</evidence>